<feature type="transmembrane region" description="Helical" evidence="7">
    <location>
        <begin position="115"/>
        <end position="134"/>
    </location>
</feature>
<keyword evidence="9" id="KW-1185">Reference proteome</keyword>
<feature type="transmembrane region" description="Helical" evidence="7">
    <location>
        <begin position="385"/>
        <end position="406"/>
    </location>
</feature>
<dbReference type="PANTHER" id="PTHR23513">
    <property type="entry name" value="INTEGRAL MEMBRANE EFFLUX PROTEIN-RELATED"/>
    <property type="match status" value="1"/>
</dbReference>
<dbReference type="InterPro" id="IPR011701">
    <property type="entry name" value="MFS"/>
</dbReference>
<dbReference type="Gene3D" id="1.20.1250.20">
    <property type="entry name" value="MFS general substrate transporter like domains"/>
    <property type="match status" value="1"/>
</dbReference>
<comment type="subcellular location">
    <subcellularLocation>
        <location evidence="1">Cell inner membrane</location>
        <topology evidence="1">Multi-pass membrane protein</topology>
    </subcellularLocation>
</comment>
<proteinExistence type="predicted"/>
<keyword evidence="4 7" id="KW-0812">Transmembrane</keyword>
<feature type="transmembrane region" description="Helical" evidence="7">
    <location>
        <begin position="21"/>
        <end position="47"/>
    </location>
</feature>
<gene>
    <name evidence="8" type="ORF">GCM10012284_04730</name>
</gene>
<evidence type="ECO:0000256" key="4">
    <source>
        <dbReference type="ARBA" id="ARBA00022692"/>
    </source>
</evidence>
<feature type="transmembrane region" description="Helical" evidence="7">
    <location>
        <begin position="252"/>
        <end position="270"/>
    </location>
</feature>
<dbReference type="SUPFAM" id="SSF103473">
    <property type="entry name" value="MFS general substrate transporter"/>
    <property type="match status" value="1"/>
</dbReference>
<reference evidence="8" key="2">
    <citation type="submission" date="2020-09" db="EMBL/GenBank/DDBJ databases">
        <authorList>
            <person name="Sun Q."/>
            <person name="Zhou Y."/>
        </authorList>
    </citation>
    <scope>NUCLEOTIDE SEQUENCE</scope>
    <source>
        <strain evidence="8">CGMCC 4.7299</strain>
    </source>
</reference>
<keyword evidence="5 7" id="KW-1133">Transmembrane helix</keyword>
<accession>A0A8J3FM82</accession>
<dbReference type="PANTHER" id="PTHR23513:SF9">
    <property type="entry name" value="ENTEROBACTIN EXPORTER ENTS"/>
    <property type="match status" value="1"/>
</dbReference>
<evidence type="ECO:0000313" key="8">
    <source>
        <dbReference type="EMBL" id="GGK73852.1"/>
    </source>
</evidence>
<name>A0A8J3FM82_9ACTN</name>
<comment type="caution">
    <text evidence="8">The sequence shown here is derived from an EMBL/GenBank/DDBJ whole genome shotgun (WGS) entry which is preliminary data.</text>
</comment>
<dbReference type="EMBL" id="BMMX01000001">
    <property type="protein sequence ID" value="GGK73852.1"/>
    <property type="molecule type" value="Genomic_DNA"/>
</dbReference>
<dbReference type="GO" id="GO:0005886">
    <property type="term" value="C:plasma membrane"/>
    <property type="evidence" value="ECO:0007669"/>
    <property type="project" value="UniProtKB-SubCell"/>
</dbReference>
<feature type="transmembrane region" description="Helical" evidence="7">
    <location>
        <begin position="347"/>
        <end position="373"/>
    </location>
</feature>
<evidence type="ECO:0000256" key="3">
    <source>
        <dbReference type="ARBA" id="ARBA00022475"/>
    </source>
</evidence>
<keyword evidence="2" id="KW-0813">Transport</keyword>
<evidence type="ECO:0000256" key="6">
    <source>
        <dbReference type="ARBA" id="ARBA00023136"/>
    </source>
</evidence>
<reference evidence="8" key="1">
    <citation type="journal article" date="2014" name="Int. J. Syst. Evol. Microbiol.">
        <title>Complete genome sequence of Corynebacterium casei LMG S-19264T (=DSM 44701T), isolated from a smear-ripened cheese.</title>
        <authorList>
            <consortium name="US DOE Joint Genome Institute (JGI-PGF)"/>
            <person name="Walter F."/>
            <person name="Albersmeier A."/>
            <person name="Kalinowski J."/>
            <person name="Ruckert C."/>
        </authorList>
    </citation>
    <scope>NUCLEOTIDE SEQUENCE</scope>
    <source>
        <strain evidence="8">CGMCC 4.7299</strain>
    </source>
</reference>
<evidence type="ECO:0000256" key="2">
    <source>
        <dbReference type="ARBA" id="ARBA00022448"/>
    </source>
</evidence>
<organism evidence="8 9">
    <name type="scientific">Mangrovihabitans endophyticus</name>
    <dbReference type="NCBI Taxonomy" id="1751298"/>
    <lineage>
        <taxon>Bacteria</taxon>
        <taxon>Bacillati</taxon>
        <taxon>Actinomycetota</taxon>
        <taxon>Actinomycetes</taxon>
        <taxon>Micromonosporales</taxon>
        <taxon>Micromonosporaceae</taxon>
        <taxon>Mangrovihabitans</taxon>
    </lineage>
</organism>
<dbReference type="InterPro" id="IPR036259">
    <property type="entry name" value="MFS_trans_sf"/>
</dbReference>
<sequence>MRDDAAATSADSSAYRHGLAPFLSVWCPGVVLVTACGLCLFGLSWWISRGPGGGAGLGTVIGVANANSLVLVVLVAGVLDAADRWRTLLRLQIALALPLTVVVLLFGLPARGANVYIGAACYLAVHGIQAMFLATMETTGADLAPPSWPSTRTAALLTSIPQQLGSSLAPTVAGALIARGTVRGVGVIALGVVAIAAVMLAVFARPARAKAPSAGTPVSPAPSHRRGGWASLRRVLPDALTAARFAWERQELVYIIIVGSLANLVIYPFYAMLPVYVGDYRLSAQGQAVLLGTAATAYSLGMLAATLWLLGRRIFADVRTALAVASAAFGTTCMLLIAATLAPYPWLLIGVMALAGALFAVLISVAGGTWLELTPAAMRVRVFSLRRLVTFWSIPVGTAAMGFGGAHWGYRVFSRTLIFCCLAALIACWLVFRSRFAVPSRNRTVATDGESR</sequence>
<keyword evidence="6 7" id="KW-0472">Membrane</keyword>
<evidence type="ECO:0000256" key="5">
    <source>
        <dbReference type="ARBA" id="ARBA00022989"/>
    </source>
</evidence>
<evidence type="ECO:0000256" key="1">
    <source>
        <dbReference type="ARBA" id="ARBA00004429"/>
    </source>
</evidence>
<keyword evidence="3" id="KW-1003">Cell membrane</keyword>
<feature type="transmembrane region" description="Helical" evidence="7">
    <location>
        <begin position="91"/>
        <end position="109"/>
    </location>
</feature>
<dbReference type="Pfam" id="PF07690">
    <property type="entry name" value="MFS_1"/>
    <property type="match status" value="1"/>
</dbReference>
<dbReference type="Proteomes" id="UP000656042">
    <property type="component" value="Unassembled WGS sequence"/>
</dbReference>
<feature type="transmembrane region" description="Helical" evidence="7">
    <location>
        <begin position="412"/>
        <end position="432"/>
    </location>
</feature>
<dbReference type="GO" id="GO:0022857">
    <property type="term" value="F:transmembrane transporter activity"/>
    <property type="evidence" value="ECO:0007669"/>
    <property type="project" value="InterPro"/>
</dbReference>
<feature type="transmembrane region" description="Helical" evidence="7">
    <location>
        <begin position="184"/>
        <end position="204"/>
    </location>
</feature>
<dbReference type="AlphaFoldDB" id="A0A8J3FM82"/>
<evidence type="ECO:0008006" key="10">
    <source>
        <dbReference type="Google" id="ProtNLM"/>
    </source>
</evidence>
<feature type="transmembrane region" description="Helical" evidence="7">
    <location>
        <begin position="59"/>
        <end position="79"/>
    </location>
</feature>
<protein>
    <recommendedName>
        <fullName evidence="10">Major Facilitator Superfamily protein</fullName>
    </recommendedName>
</protein>
<feature type="transmembrane region" description="Helical" evidence="7">
    <location>
        <begin position="322"/>
        <end position="341"/>
    </location>
</feature>
<evidence type="ECO:0000313" key="9">
    <source>
        <dbReference type="Proteomes" id="UP000656042"/>
    </source>
</evidence>
<evidence type="ECO:0000256" key="7">
    <source>
        <dbReference type="SAM" id="Phobius"/>
    </source>
</evidence>
<feature type="transmembrane region" description="Helical" evidence="7">
    <location>
        <begin position="290"/>
        <end position="310"/>
    </location>
</feature>